<proteinExistence type="predicted"/>
<keyword evidence="3" id="KW-1185">Reference proteome</keyword>
<dbReference type="RefSeq" id="WP_342806071.1">
    <property type="nucleotide sequence ID" value="NZ_JAOPJZ010000001.1"/>
</dbReference>
<evidence type="ECO:0000313" key="3">
    <source>
        <dbReference type="Proteomes" id="UP001321047"/>
    </source>
</evidence>
<feature type="region of interest" description="Disordered" evidence="1">
    <location>
        <begin position="106"/>
        <end position="130"/>
    </location>
</feature>
<comment type="caution">
    <text evidence="2">The sequence shown here is derived from an EMBL/GenBank/DDBJ whole genome shotgun (WGS) entry which is preliminary data.</text>
</comment>
<sequence>MKKKEAKREEQRIVERVQAALDERDVTVSGDLGVESVDVTIAGAESEREMLSKDVADELIEVLEDELDGGCEVYWVSERDIIGSQHGQSRTGSGYVKVRLQLEDSIEEESDEEDAPWRDPDIGEHPPLTRDSDSYTVAWRVRYPDQRGDDYYFSREDAGRRMEWYCEERRDELDWEWEVIGNSIHAEAENDDGELEMVICGPIQIFHEGKGSP</sequence>
<protein>
    <submittedName>
        <fullName evidence="2">Uncharacterized protein</fullName>
    </submittedName>
</protein>
<feature type="compositionally biased region" description="Basic and acidic residues" evidence="1">
    <location>
        <begin position="115"/>
        <end position="130"/>
    </location>
</feature>
<evidence type="ECO:0000313" key="2">
    <source>
        <dbReference type="EMBL" id="MCU4750874.1"/>
    </source>
</evidence>
<dbReference type="AlphaFoldDB" id="A0AAP2Z7N3"/>
<reference evidence="2 3" key="1">
    <citation type="submission" date="2022-09" db="EMBL/GenBank/DDBJ databases">
        <title>Enrichment on poylsaccharides allowed isolation of novel metabolic and taxonomic groups of Haloarchaea.</title>
        <authorList>
            <person name="Sorokin D.Y."/>
            <person name="Elcheninov A.G."/>
            <person name="Khizhniak T.V."/>
            <person name="Kolganova T.V."/>
            <person name="Kublanov I.V."/>
        </authorList>
    </citation>
    <scope>NUCLEOTIDE SEQUENCE [LARGE SCALE GENOMIC DNA]</scope>
    <source>
        <strain evidence="2 3">AArc-curdl1</strain>
    </source>
</reference>
<dbReference type="EMBL" id="JAOPJZ010000001">
    <property type="protein sequence ID" value="MCU4750874.1"/>
    <property type="molecule type" value="Genomic_DNA"/>
</dbReference>
<accession>A0AAP2Z7N3</accession>
<organism evidence="2 3">
    <name type="scientific">Natronosalvus hydrolyticus</name>
    <dbReference type="NCBI Taxonomy" id="2979988"/>
    <lineage>
        <taxon>Archaea</taxon>
        <taxon>Methanobacteriati</taxon>
        <taxon>Methanobacteriota</taxon>
        <taxon>Stenosarchaea group</taxon>
        <taxon>Halobacteria</taxon>
        <taxon>Halobacteriales</taxon>
        <taxon>Natrialbaceae</taxon>
        <taxon>Natronosalvus</taxon>
    </lineage>
</organism>
<evidence type="ECO:0000256" key="1">
    <source>
        <dbReference type="SAM" id="MobiDB-lite"/>
    </source>
</evidence>
<gene>
    <name evidence="2" type="ORF">OB919_02575</name>
</gene>
<name>A0AAP2Z7N3_9EURY</name>
<dbReference type="Proteomes" id="UP001321047">
    <property type="component" value="Unassembled WGS sequence"/>
</dbReference>